<evidence type="ECO:0000313" key="11">
    <source>
        <dbReference type="Proteomes" id="UP000258308"/>
    </source>
</evidence>
<keyword evidence="3 8" id="KW-1048">Host nucleus</keyword>
<dbReference type="Pfam" id="PF00424">
    <property type="entry name" value="REV"/>
    <property type="match status" value="1"/>
</dbReference>
<evidence type="ECO:0000256" key="8">
    <source>
        <dbReference type="RuleBase" id="RU364044"/>
    </source>
</evidence>
<evidence type="ECO:0000256" key="9">
    <source>
        <dbReference type="SAM" id="MobiDB-lite"/>
    </source>
</evidence>
<dbReference type="Proteomes" id="UP000258308">
    <property type="component" value="Segment"/>
</dbReference>
<dbReference type="GO" id="GO:0044196">
    <property type="term" value="C:host cell nucleolus"/>
    <property type="evidence" value="ECO:0007669"/>
    <property type="project" value="UniProtKB-SubCell"/>
</dbReference>
<keyword evidence="4 8" id="KW-0509">mRNA transport</keyword>
<comment type="subunit">
    <text evidence="8">Homomultimer; when bound to the RRE. Multimeric assembly is essential for activity.</text>
</comment>
<organismHost>
    <name type="scientific">Cercopithecidae</name>
    <name type="common">Old World monkeys</name>
    <dbReference type="NCBI Taxonomy" id="9527"/>
</organismHost>
<feature type="region of interest" description="Disordered" evidence="9">
    <location>
        <begin position="21"/>
        <end position="40"/>
    </location>
</feature>
<dbReference type="EMBL" id="JX860423">
    <property type="protein sequence ID" value="AFV26217.1"/>
    <property type="molecule type" value="Genomic_DNA"/>
</dbReference>
<dbReference type="GO" id="GO:0003723">
    <property type="term" value="F:RNA binding"/>
    <property type="evidence" value="ECO:0007669"/>
    <property type="project" value="UniProtKB-KW"/>
</dbReference>
<evidence type="ECO:0000256" key="5">
    <source>
        <dbReference type="ARBA" id="ARBA00022884"/>
    </source>
</evidence>
<evidence type="ECO:0000256" key="7">
    <source>
        <dbReference type="ARBA" id="ARBA00031496"/>
    </source>
</evidence>
<protein>
    <recommendedName>
        <fullName evidence="1 8">Protein Rev</fullName>
    </recommendedName>
    <alternativeName>
        <fullName evidence="7 8">Regulator of expression of viral proteins</fullName>
    </alternativeName>
</protein>
<organism evidence="10 11">
    <name type="scientific">Simian immunodeficiency virus</name>
    <name type="common">SIV</name>
    <dbReference type="NCBI Taxonomy" id="11723"/>
    <lineage>
        <taxon>Viruses</taxon>
        <taxon>Riboviria</taxon>
        <taxon>Pararnavirae</taxon>
        <taxon>Artverviricota</taxon>
        <taxon>Revtraviricetes</taxon>
        <taxon>Ortervirales</taxon>
        <taxon>Retroviridae</taxon>
        <taxon>Orthoretrovirinae</taxon>
        <taxon>Lentivirus</taxon>
        <taxon>Lentivirus simimdef</taxon>
    </lineage>
</organism>
<organismHost>
    <name type="scientific">Pan troglodytes</name>
    <name type="common">Chimpanzee</name>
    <dbReference type="NCBI Taxonomy" id="9598"/>
</organismHost>
<name>K4MLM0_SIV</name>
<dbReference type="Gene3D" id="6.10.140.630">
    <property type="match status" value="1"/>
</dbReference>
<evidence type="ECO:0000256" key="2">
    <source>
        <dbReference type="ARBA" id="ARBA00022448"/>
    </source>
</evidence>
<proteinExistence type="predicted"/>
<feature type="region of interest" description="Disordered" evidence="9">
    <location>
        <begin position="81"/>
        <end position="107"/>
    </location>
</feature>
<reference evidence="10 11" key="1">
    <citation type="journal article" date="2012" name="J. Virol.">
        <title>Distinct evolutionary pressures underlie diversity in simian immunodeficiency virus and human immunodeficiency virus lineages.</title>
        <authorList>
            <person name="Fischer W."/>
            <person name="Apetrei C."/>
            <person name="Santiago M.L."/>
            <person name="Li Y."/>
            <person name="Gautam R."/>
            <person name="Pandrea I."/>
            <person name="Shaw G.M."/>
            <person name="Hahn B.H."/>
            <person name="Letvin N.L."/>
            <person name="Nabel G.J."/>
            <person name="Korber B.T."/>
        </authorList>
    </citation>
    <scope>NUCLEOTIDE SEQUENCE [LARGE SCALE GENOMIC DNA]</scope>
    <source>
        <strain evidence="10">M940</strain>
    </source>
</reference>
<dbReference type="InterPro" id="IPR000625">
    <property type="entry name" value="REV_protein"/>
</dbReference>
<evidence type="ECO:0000256" key="4">
    <source>
        <dbReference type="ARBA" id="ARBA00022816"/>
    </source>
</evidence>
<dbReference type="GO" id="GO:0030430">
    <property type="term" value="C:host cell cytoplasm"/>
    <property type="evidence" value="ECO:0007669"/>
    <property type="project" value="UniProtKB-SubCell"/>
</dbReference>
<evidence type="ECO:0000313" key="10">
    <source>
        <dbReference type="EMBL" id="AFV26217.1"/>
    </source>
</evidence>
<keyword evidence="2 8" id="KW-0813">Transport</keyword>
<evidence type="ECO:0000256" key="1">
    <source>
        <dbReference type="ARBA" id="ARBA00020269"/>
    </source>
</evidence>
<feature type="compositionally biased region" description="Basic and acidic residues" evidence="9">
    <location>
        <begin position="94"/>
        <end position="107"/>
    </location>
</feature>
<keyword evidence="6 8" id="KW-1035">Host cytoplasm</keyword>
<gene>
    <name evidence="8" type="primary">rev</name>
</gene>
<dbReference type="GO" id="GO:0051028">
    <property type="term" value="P:mRNA transport"/>
    <property type="evidence" value="ECO:0007669"/>
    <property type="project" value="UniProtKB-KW"/>
</dbReference>
<accession>K4MLM0</accession>
<comment type="function">
    <text evidence="8">Escorts unspliced or incompletely spliced viral pre-mRNAs (late transcripts) out of the nucleus of infected cells. These pre-mRNAs carry a recognition sequence called Rev responsive element (RRE) located in the env gene, that is not present in fully spliced viral mRNAs (early transcripts). This function is essential since most viral proteins are translated from unspliced or partially spliced pre-mRNAs which cannot exit the nucleus by the pathway used by fully processed cellular mRNAs.</text>
</comment>
<evidence type="ECO:0000256" key="6">
    <source>
        <dbReference type="ARBA" id="ARBA00023200"/>
    </source>
</evidence>
<sequence>MSLQGEGEELRRRLRLIHLLHQTNPYPKEPGTAHQRRRRRRRWRQRWLQILALADRIYTFPAPPTDSPLDLAVQQLQSLAIEDLPEPPAGVPETLRDSADNQRSHQA</sequence>
<evidence type="ECO:0000256" key="3">
    <source>
        <dbReference type="ARBA" id="ARBA00022562"/>
    </source>
</evidence>
<dbReference type="GO" id="GO:0003700">
    <property type="term" value="F:DNA-binding transcription factor activity"/>
    <property type="evidence" value="ECO:0007669"/>
    <property type="project" value="InterPro"/>
</dbReference>
<keyword evidence="5 8" id="KW-0694">RNA-binding</keyword>
<comment type="subcellular location">
    <subcellularLocation>
        <location evidence="8">Host cytoplasm</location>
    </subcellularLocation>
    <subcellularLocation>
        <location evidence="8">Host nucleus</location>
        <location evidence="8">Host nucleolus</location>
    </subcellularLocation>
</comment>